<evidence type="ECO:0008006" key="3">
    <source>
        <dbReference type="Google" id="ProtNLM"/>
    </source>
</evidence>
<protein>
    <recommendedName>
        <fullName evidence="3">DUF1834 family protein</fullName>
    </recommendedName>
</protein>
<evidence type="ECO:0000313" key="2">
    <source>
        <dbReference type="Proteomes" id="UP000013117"/>
    </source>
</evidence>
<dbReference type="HOGENOM" id="CLU_077360_0_1_6"/>
<name>N8ZQ96_9GAMM</name>
<dbReference type="PATRIC" id="fig|1120926.3.peg.1858"/>
<dbReference type="STRING" id="202952.GCA_000747725_01966"/>
<accession>N8ZQ96</accession>
<dbReference type="EMBL" id="APPN01000063">
    <property type="protein sequence ID" value="ENV33923.1"/>
    <property type="molecule type" value="Genomic_DNA"/>
</dbReference>
<evidence type="ECO:0000313" key="1">
    <source>
        <dbReference type="EMBL" id="ENV33923.1"/>
    </source>
</evidence>
<sequence length="201" mass="22883">MVNLRISTVEQGILDLLQLQITSKKWTWLREVKSYGAEFDDETQVFVKSFPAIWVVFQNSGKPKKISNNKTEYPLTFVVIVGARSLRNEETRRHGTDANIGTYDMLSFVQELLIGNDLSTVGVKGLQPLELGRTETVFNKKTQASSISVFAQEFTTQYTITASDRDRSETETDDYLDRINIDYNVDQLEVKASDLVELNKD</sequence>
<dbReference type="InterPro" id="IPR014972">
    <property type="entry name" value="Phage_Mu_Gp37"/>
</dbReference>
<dbReference type="Proteomes" id="UP000013117">
    <property type="component" value="Unassembled WGS sequence"/>
</dbReference>
<proteinExistence type="predicted"/>
<dbReference type="OrthoDB" id="5453249at2"/>
<comment type="caution">
    <text evidence="1">The sequence shown here is derived from an EMBL/GenBank/DDBJ whole genome shotgun (WGS) entry which is preliminary data.</text>
</comment>
<reference evidence="1 2" key="1">
    <citation type="submission" date="2013-02" db="EMBL/GenBank/DDBJ databases">
        <title>The Genome Sequence of Acinetobacter gerneri CIP 107464.</title>
        <authorList>
            <consortium name="The Broad Institute Genome Sequencing Platform"/>
            <consortium name="The Broad Institute Genome Sequencing Center for Infectious Disease"/>
            <person name="Cerqueira G."/>
            <person name="Feldgarden M."/>
            <person name="Courvalin P."/>
            <person name="Perichon B."/>
            <person name="Grillot-Courvalin C."/>
            <person name="Clermont D."/>
            <person name="Rocha E."/>
            <person name="Yoon E.-J."/>
            <person name="Nemec A."/>
            <person name="Walker B."/>
            <person name="Young S.K."/>
            <person name="Zeng Q."/>
            <person name="Gargeya S."/>
            <person name="Fitzgerald M."/>
            <person name="Haas B."/>
            <person name="Abouelleil A."/>
            <person name="Alvarado L."/>
            <person name="Arachchi H.M."/>
            <person name="Berlin A.M."/>
            <person name="Chapman S.B."/>
            <person name="Dewar J."/>
            <person name="Goldberg J."/>
            <person name="Griggs A."/>
            <person name="Gujja S."/>
            <person name="Hansen M."/>
            <person name="Howarth C."/>
            <person name="Imamovic A."/>
            <person name="Larimer J."/>
            <person name="McCowan C."/>
            <person name="Murphy C."/>
            <person name="Neiman D."/>
            <person name="Pearson M."/>
            <person name="Priest M."/>
            <person name="Roberts A."/>
            <person name="Saif S."/>
            <person name="Shea T."/>
            <person name="Sisk P."/>
            <person name="Sykes S."/>
            <person name="Wortman J."/>
            <person name="Nusbaum C."/>
            <person name="Birren B."/>
        </authorList>
    </citation>
    <scope>NUCLEOTIDE SEQUENCE [LARGE SCALE GENOMIC DNA]</scope>
    <source>
        <strain evidence="1 2">CIP 107464</strain>
    </source>
</reference>
<dbReference type="eggNOG" id="COG5003">
    <property type="taxonomic scope" value="Bacteria"/>
</dbReference>
<gene>
    <name evidence="1" type="ORF">F960_01929</name>
</gene>
<organism evidence="1 2">
    <name type="scientific">Acinetobacter gerneri DSM 14967 = CIP 107464 = MTCC 9824</name>
    <dbReference type="NCBI Taxonomy" id="1120926"/>
    <lineage>
        <taxon>Bacteria</taxon>
        <taxon>Pseudomonadati</taxon>
        <taxon>Pseudomonadota</taxon>
        <taxon>Gammaproteobacteria</taxon>
        <taxon>Moraxellales</taxon>
        <taxon>Moraxellaceae</taxon>
        <taxon>Acinetobacter</taxon>
    </lineage>
</organism>
<dbReference type="AlphaFoldDB" id="N8ZQ96"/>
<dbReference type="RefSeq" id="WP_004861987.1">
    <property type="nucleotide sequence ID" value="NZ_ASYY01000058.1"/>
</dbReference>
<dbReference type="GeneID" id="84209285"/>
<keyword evidence="2" id="KW-1185">Reference proteome</keyword>
<dbReference type="Pfam" id="PF08873">
    <property type="entry name" value="Phage_Mu_Gp37"/>
    <property type="match status" value="1"/>
</dbReference>